<sequence>MAITPLPSAPLPTDGASEFNRKAFALIGALDAFVSETNDVADLVDTASKTSMSQVEFMRLPF</sequence>
<protein>
    <submittedName>
        <fullName evidence="1">Uncharacterized protein</fullName>
    </submittedName>
</protein>
<comment type="caution">
    <text evidence="1">The sequence shown here is derived from an EMBL/GenBank/DDBJ whole genome shotgun (WGS) entry which is preliminary data.</text>
</comment>
<reference evidence="1" key="1">
    <citation type="submission" date="2020-02" db="EMBL/GenBank/DDBJ databases">
        <authorList>
            <person name="Chen W.-M."/>
        </authorList>
    </citation>
    <scope>NUCLEOTIDE SEQUENCE</scope>
    <source>
        <strain evidence="1">NBD-18</strain>
    </source>
</reference>
<gene>
    <name evidence="1" type="ORF">G3I67_10740</name>
</gene>
<dbReference type="AlphaFoldDB" id="A0A6B2QYY9"/>
<evidence type="ECO:0000313" key="1">
    <source>
        <dbReference type="EMBL" id="NDY83710.1"/>
    </source>
</evidence>
<dbReference type="RefSeq" id="WP_163655159.1">
    <property type="nucleotide sequence ID" value="NZ_JAAGRN010000006.1"/>
</dbReference>
<organism evidence="1">
    <name type="scientific">Sheuella amnicola</name>
    <dbReference type="NCBI Taxonomy" id="2707330"/>
    <lineage>
        <taxon>Bacteria</taxon>
        <taxon>Pseudomonadati</taxon>
        <taxon>Pseudomonadota</taxon>
        <taxon>Betaproteobacteria</taxon>
        <taxon>Burkholderiales</taxon>
        <taxon>Alcaligenaceae</taxon>
        <taxon>Sheuella</taxon>
    </lineage>
</organism>
<dbReference type="EMBL" id="JAAGRN010000006">
    <property type="protein sequence ID" value="NDY83710.1"/>
    <property type="molecule type" value="Genomic_DNA"/>
</dbReference>
<accession>A0A6B2QYY9</accession>
<proteinExistence type="predicted"/>
<name>A0A6B2QYY9_9BURK</name>